<evidence type="ECO:0000256" key="2">
    <source>
        <dbReference type="SAM" id="Phobius"/>
    </source>
</evidence>
<feature type="compositionally biased region" description="Pro residues" evidence="1">
    <location>
        <begin position="88"/>
        <end position="101"/>
    </location>
</feature>
<keyword evidence="4" id="KW-1185">Reference proteome</keyword>
<feature type="transmembrane region" description="Helical" evidence="2">
    <location>
        <begin position="189"/>
        <end position="219"/>
    </location>
</feature>
<evidence type="ECO:0000256" key="1">
    <source>
        <dbReference type="SAM" id="MobiDB-lite"/>
    </source>
</evidence>
<dbReference type="EMBL" id="CP036289">
    <property type="protein sequence ID" value="QDU73408.1"/>
    <property type="molecule type" value="Genomic_DNA"/>
</dbReference>
<evidence type="ECO:0000313" key="4">
    <source>
        <dbReference type="Proteomes" id="UP000318626"/>
    </source>
</evidence>
<dbReference type="Proteomes" id="UP000318626">
    <property type="component" value="Chromosome"/>
</dbReference>
<feature type="transmembrane region" description="Helical" evidence="2">
    <location>
        <begin position="117"/>
        <end position="136"/>
    </location>
</feature>
<feature type="transmembrane region" description="Helical" evidence="2">
    <location>
        <begin position="156"/>
        <end position="177"/>
    </location>
</feature>
<gene>
    <name evidence="3" type="ORF">Pan97_03790</name>
</gene>
<keyword evidence="2" id="KW-1133">Transmembrane helix</keyword>
<name>A0A518C2G3_9BACT</name>
<reference evidence="4" key="1">
    <citation type="submission" date="2019-02" db="EMBL/GenBank/DDBJ databases">
        <title>Deep-cultivation of Planctomycetes and their phenomic and genomic characterization uncovers novel biology.</title>
        <authorList>
            <person name="Wiegand S."/>
            <person name="Jogler M."/>
            <person name="Boedeker C."/>
            <person name="Pinto D."/>
            <person name="Vollmers J."/>
            <person name="Rivas-Marin E."/>
            <person name="Kohn T."/>
            <person name="Peeters S.H."/>
            <person name="Heuer A."/>
            <person name="Rast P."/>
            <person name="Oberbeckmann S."/>
            <person name="Bunk B."/>
            <person name="Jeske O."/>
            <person name="Meyerdierks A."/>
            <person name="Storesund J.E."/>
            <person name="Kallscheuer N."/>
            <person name="Luecker S."/>
            <person name="Lage O.M."/>
            <person name="Pohl T."/>
            <person name="Merkel B.J."/>
            <person name="Hornburger P."/>
            <person name="Mueller R.-W."/>
            <person name="Bruemmer F."/>
            <person name="Labrenz M."/>
            <person name="Spormann A.M."/>
            <person name="Op den Camp H."/>
            <person name="Overmann J."/>
            <person name="Amann R."/>
            <person name="Jetten M.S.M."/>
            <person name="Mascher T."/>
            <person name="Medema M.H."/>
            <person name="Devos D.P."/>
            <person name="Kaster A.-K."/>
            <person name="Ovreas L."/>
            <person name="Rohde M."/>
            <person name="Galperin M.Y."/>
            <person name="Jogler C."/>
        </authorList>
    </citation>
    <scope>NUCLEOTIDE SEQUENCE [LARGE SCALE GENOMIC DNA]</scope>
    <source>
        <strain evidence="4">Pan97</strain>
    </source>
</reference>
<keyword evidence="2" id="KW-0472">Membrane</keyword>
<organism evidence="3 4">
    <name type="scientific">Bremerella volcania</name>
    <dbReference type="NCBI Taxonomy" id="2527984"/>
    <lineage>
        <taxon>Bacteria</taxon>
        <taxon>Pseudomonadati</taxon>
        <taxon>Planctomycetota</taxon>
        <taxon>Planctomycetia</taxon>
        <taxon>Pirellulales</taxon>
        <taxon>Pirellulaceae</taxon>
        <taxon>Bremerella</taxon>
    </lineage>
</organism>
<sequence length="236" mass="25435">MPISFHCETCRRSICVPDGSEGKKTRCPECYSIVQIPFHGNTTLLTVPKQPEFAPSEVDDDPLGISGKKESRWDPQEPTSSNPFADQPAPPPIERPSTPRPGHPRDTTKKQKTLKNLAAILLALGVPMLVFSLLAVSSRVLALIDNPTDDSQTLGALGGMATLLLVQVVTLIALNEARVMRNYATARTGMILAIIPLSYPAALMVVPLGLAIWGVALLYDPDVRAAFDSEQGNTPD</sequence>
<dbReference type="OrthoDB" id="209478at2"/>
<keyword evidence="2" id="KW-0812">Transmembrane</keyword>
<dbReference type="AlphaFoldDB" id="A0A518C2G3"/>
<protein>
    <submittedName>
        <fullName evidence="3">Uncharacterized protein</fullName>
    </submittedName>
</protein>
<accession>A0A518C2G3</accession>
<evidence type="ECO:0000313" key="3">
    <source>
        <dbReference type="EMBL" id="QDU73408.1"/>
    </source>
</evidence>
<proteinExistence type="predicted"/>
<dbReference type="KEGG" id="bvo:Pan97_03790"/>
<dbReference type="RefSeq" id="WP_144970213.1">
    <property type="nucleotide sequence ID" value="NZ_CP036289.1"/>
</dbReference>
<feature type="region of interest" description="Disordered" evidence="1">
    <location>
        <begin position="52"/>
        <end position="110"/>
    </location>
</feature>